<feature type="compositionally biased region" description="Polar residues" evidence="1">
    <location>
        <begin position="40"/>
        <end position="52"/>
    </location>
</feature>
<feature type="compositionally biased region" description="Low complexity" evidence="1">
    <location>
        <begin position="1"/>
        <end position="13"/>
    </location>
</feature>
<protein>
    <submittedName>
        <fullName evidence="2">Uncharacterized protein</fullName>
    </submittedName>
</protein>
<feature type="region of interest" description="Disordered" evidence="1">
    <location>
        <begin position="1"/>
        <end position="65"/>
    </location>
</feature>
<dbReference type="AlphaFoldDB" id="A0A6A6U9P6"/>
<gene>
    <name evidence="2" type="ORF">BT63DRAFT_454972</name>
</gene>
<proteinExistence type="predicted"/>
<evidence type="ECO:0000313" key="3">
    <source>
        <dbReference type="Proteomes" id="UP000799302"/>
    </source>
</evidence>
<dbReference type="EMBL" id="MU004235">
    <property type="protein sequence ID" value="KAF2668995.1"/>
    <property type="molecule type" value="Genomic_DNA"/>
</dbReference>
<evidence type="ECO:0000313" key="2">
    <source>
        <dbReference type="EMBL" id="KAF2668995.1"/>
    </source>
</evidence>
<evidence type="ECO:0000256" key="1">
    <source>
        <dbReference type="SAM" id="MobiDB-lite"/>
    </source>
</evidence>
<reference evidence="2" key="1">
    <citation type="journal article" date="2020" name="Stud. Mycol.">
        <title>101 Dothideomycetes genomes: a test case for predicting lifestyles and emergence of pathogens.</title>
        <authorList>
            <person name="Haridas S."/>
            <person name="Albert R."/>
            <person name="Binder M."/>
            <person name="Bloem J."/>
            <person name="Labutti K."/>
            <person name="Salamov A."/>
            <person name="Andreopoulos B."/>
            <person name="Baker S."/>
            <person name="Barry K."/>
            <person name="Bills G."/>
            <person name="Bluhm B."/>
            <person name="Cannon C."/>
            <person name="Castanera R."/>
            <person name="Culley D."/>
            <person name="Daum C."/>
            <person name="Ezra D."/>
            <person name="Gonzalez J."/>
            <person name="Henrissat B."/>
            <person name="Kuo A."/>
            <person name="Liang C."/>
            <person name="Lipzen A."/>
            <person name="Lutzoni F."/>
            <person name="Magnuson J."/>
            <person name="Mondo S."/>
            <person name="Nolan M."/>
            <person name="Ohm R."/>
            <person name="Pangilinan J."/>
            <person name="Park H.-J."/>
            <person name="Ramirez L."/>
            <person name="Alfaro M."/>
            <person name="Sun H."/>
            <person name="Tritt A."/>
            <person name="Yoshinaga Y."/>
            <person name="Zwiers L.-H."/>
            <person name="Turgeon B."/>
            <person name="Goodwin S."/>
            <person name="Spatafora J."/>
            <person name="Crous P."/>
            <person name="Grigoriev I."/>
        </authorList>
    </citation>
    <scope>NUCLEOTIDE SEQUENCE</scope>
    <source>
        <strain evidence="2">CBS 115976</strain>
    </source>
</reference>
<name>A0A6A6U9P6_9PEZI</name>
<organism evidence="2 3">
    <name type="scientific">Microthyrium microscopicum</name>
    <dbReference type="NCBI Taxonomy" id="703497"/>
    <lineage>
        <taxon>Eukaryota</taxon>
        <taxon>Fungi</taxon>
        <taxon>Dikarya</taxon>
        <taxon>Ascomycota</taxon>
        <taxon>Pezizomycotina</taxon>
        <taxon>Dothideomycetes</taxon>
        <taxon>Dothideomycetes incertae sedis</taxon>
        <taxon>Microthyriales</taxon>
        <taxon>Microthyriaceae</taxon>
        <taxon>Microthyrium</taxon>
    </lineage>
</organism>
<sequence>MSSPSTSPSTGTARRGRGRGSSSGHGSNEGTLTPARDPSATVQPELSASNAPSKRLFVPTRSTSA</sequence>
<accession>A0A6A6U9P6</accession>
<dbReference type="Proteomes" id="UP000799302">
    <property type="component" value="Unassembled WGS sequence"/>
</dbReference>
<feature type="compositionally biased region" description="Low complexity" evidence="1">
    <location>
        <begin position="20"/>
        <end position="31"/>
    </location>
</feature>
<keyword evidence="3" id="KW-1185">Reference proteome</keyword>